<evidence type="ECO:0000256" key="11">
    <source>
        <dbReference type="RuleBase" id="RU004181"/>
    </source>
</evidence>
<evidence type="ECO:0000256" key="9">
    <source>
        <dbReference type="HAMAP-Rule" id="MF_00161"/>
    </source>
</evidence>
<evidence type="ECO:0000256" key="2">
    <source>
        <dbReference type="ARBA" id="ARBA00022475"/>
    </source>
</evidence>
<feature type="transmembrane region" description="Helical" evidence="9">
    <location>
        <begin position="44"/>
        <end position="63"/>
    </location>
</feature>
<dbReference type="NCBIfam" id="TIGR00077">
    <property type="entry name" value="lspA"/>
    <property type="match status" value="1"/>
</dbReference>
<dbReference type="EMBL" id="NVWI01000002">
    <property type="protein sequence ID" value="PCJ42600.1"/>
    <property type="molecule type" value="Genomic_DNA"/>
</dbReference>
<feature type="transmembrane region" description="Helical" evidence="9">
    <location>
        <begin position="12"/>
        <end position="32"/>
    </location>
</feature>
<keyword evidence="4 9" id="KW-0812">Transmembrane</keyword>
<dbReference type="GO" id="GO:0006508">
    <property type="term" value="P:proteolysis"/>
    <property type="evidence" value="ECO:0007669"/>
    <property type="project" value="UniProtKB-KW"/>
</dbReference>
<feature type="active site" evidence="9">
    <location>
        <position position="143"/>
    </location>
</feature>
<dbReference type="UniPathway" id="UPA00665"/>
<evidence type="ECO:0000313" key="12">
    <source>
        <dbReference type="EMBL" id="PCJ42600.1"/>
    </source>
</evidence>
<dbReference type="PROSITE" id="PS00855">
    <property type="entry name" value="SPASE_II"/>
    <property type="match status" value="1"/>
</dbReference>
<comment type="similarity">
    <text evidence="1 9 11">Belongs to the peptidase A8 family.</text>
</comment>
<dbReference type="PANTHER" id="PTHR33695:SF1">
    <property type="entry name" value="LIPOPROTEIN SIGNAL PEPTIDASE"/>
    <property type="match status" value="1"/>
</dbReference>
<evidence type="ECO:0000313" key="13">
    <source>
        <dbReference type="Proteomes" id="UP000228987"/>
    </source>
</evidence>
<organism evidence="12 13">
    <name type="scientific">SAR86 cluster bacterium</name>
    <dbReference type="NCBI Taxonomy" id="2030880"/>
    <lineage>
        <taxon>Bacteria</taxon>
        <taxon>Pseudomonadati</taxon>
        <taxon>Pseudomonadota</taxon>
        <taxon>Gammaproteobacteria</taxon>
        <taxon>SAR86 cluster</taxon>
    </lineage>
</organism>
<feature type="active site" evidence="9">
    <location>
        <position position="125"/>
    </location>
</feature>
<keyword evidence="5 9" id="KW-0064">Aspartyl protease</keyword>
<feature type="transmembrane region" description="Helical" evidence="9">
    <location>
        <begin position="69"/>
        <end position="90"/>
    </location>
</feature>
<dbReference type="AlphaFoldDB" id="A0A2A5CGK3"/>
<gene>
    <name evidence="9" type="primary">lspA</name>
    <name evidence="12" type="ORF">COA71_03565</name>
</gene>
<dbReference type="HAMAP" id="MF_00161">
    <property type="entry name" value="LspA"/>
    <property type="match status" value="1"/>
</dbReference>
<dbReference type="EC" id="3.4.23.36" evidence="9"/>
<evidence type="ECO:0000256" key="10">
    <source>
        <dbReference type="RuleBase" id="RU000594"/>
    </source>
</evidence>
<evidence type="ECO:0000256" key="7">
    <source>
        <dbReference type="ARBA" id="ARBA00022989"/>
    </source>
</evidence>
<comment type="caution">
    <text evidence="12">The sequence shown here is derived from an EMBL/GenBank/DDBJ whole genome shotgun (WGS) entry which is preliminary data.</text>
</comment>
<keyword evidence="7 9" id="KW-1133">Transmembrane helix</keyword>
<feature type="transmembrane region" description="Helical" evidence="9">
    <location>
        <begin position="135"/>
        <end position="155"/>
    </location>
</feature>
<keyword evidence="3 9" id="KW-0645">Protease</keyword>
<evidence type="ECO:0000256" key="1">
    <source>
        <dbReference type="ARBA" id="ARBA00006139"/>
    </source>
</evidence>
<comment type="function">
    <text evidence="9 10">This protein specifically catalyzes the removal of signal peptides from prolipoproteins.</text>
</comment>
<keyword evidence="8 9" id="KW-0472">Membrane</keyword>
<comment type="pathway">
    <text evidence="9">Protein modification; lipoprotein biosynthesis (signal peptide cleavage).</text>
</comment>
<accession>A0A2A5CGK3</accession>
<evidence type="ECO:0000256" key="6">
    <source>
        <dbReference type="ARBA" id="ARBA00022801"/>
    </source>
</evidence>
<protein>
    <recommendedName>
        <fullName evidence="9">Lipoprotein signal peptidase</fullName>
        <ecNumber evidence="9">3.4.23.36</ecNumber>
    </recommendedName>
    <alternativeName>
        <fullName evidence="9">Prolipoprotein signal peptidase</fullName>
    </alternativeName>
    <alternativeName>
        <fullName evidence="9">Signal peptidase II</fullName>
        <shortName evidence="9">SPase II</shortName>
    </alternativeName>
</protein>
<keyword evidence="6 9" id="KW-0378">Hydrolase</keyword>
<evidence type="ECO:0000256" key="5">
    <source>
        <dbReference type="ARBA" id="ARBA00022750"/>
    </source>
</evidence>
<dbReference type="PANTHER" id="PTHR33695">
    <property type="entry name" value="LIPOPROTEIN SIGNAL PEPTIDASE"/>
    <property type="match status" value="1"/>
</dbReference>
<dbReference type="Pfam" id="PF01252">
    <property type="entry name" value="Peptidase_A8"/>
    <property type="match status" value="1"/>
</dbReference>
<proteinExistence type="inferred from homology"/>
<comment type="subcellular location">
    <subcellularLocation>
        <location evidence="9">Cell membrane</location>
        <topology evidence="9">Multi-pass membrane protein</topology>
    </subcellularLocation>
</comment>
<comment type="catalytic activity">
    <reaction evidence="9 10">
        <text>Release of signal peptides from bacterial membrane prolipoproteins. Hydrolyzes -Xaa-Yaa-Zaa-|-(S,diacylglyceryl)Cys-, in which Xaa is hydrophobic (preferably Leu), and Yaa (Ala or Ser) and Zaa (Gly or Ala) have small, neutral side chains.</text>
        <dbReference type="EC" id="3.4.23.36"/>
    </reaction>
</comment>
<keyword evidence="2 9" id="KW-1003">Cell membrane</keyword>
<evidence type="ECO:0000256" key="3">
    <source>
        <dbReference type="ARBA" id="ARBA00022670"/>
    </source>
</evidence>
<evidence type="ECO:0000256" key="8">
    <source>
        <dbReference type="ARBA" id="ARBA00023136"/>
    </source>
</evidence>
<dbReference type="GO" id="GO:0004190">
    <property type="term" value="F:aspartic-type endopeptidase activity"/>
    <property type="evidence" value="ECO:0007669"/>
    <property type="project" value="UniProtKB-UniRule"/>
</dbReference>
<reference evidence="13" key="1">
    <citation type="submission" date="2017-08" db="EMBL/GenBank/DDBJ databases">
        <title>A dynamic microbial community with high functional redundancy inhabits the cold, oxic subseafloor aquifer.</title>
        <authorList>
            <person name="Tully B.J."/>
            <person name="Wheat C.G."/>
            <person name="Glazer B.T."/>
            <person name="Huber J.A."/>
        </authorList>
    </citation>
    <scope>NUCLEOTIDE SEQUENCE [LARGE SCALE GENOMIC DNA]</scope>
</reference>
<dbReference type="PRINTS" id="PR00781">
    <property type="entry name" value="LIPOSIGPTASE"/>
</dbReference>
<dbReference type="Proteomes" id="UP000228987">
    <property type="component" value="Unassembled WGS sequence"/>
</dbReference>
<name>A0A2A5CGK3_9GAMM</name>
<sequence length="184" mass="20773">MSAEQNKQFRTPILLSISFLIFIIDQLTKYLCSHYLNQGQPVTIFPGFDLLLAHNFGAAFSFLSDAGGWQRWFLTAFSSAISVLLVFWIIRLPKQEKLSAIALCLILGGALGNLYDRMLNGYVVDFISIYYQSFRFATFNIADSSVFIGACLMMLDIFRNRPAVSQLAENNDSEISKRNDSPDE</sequence>
<dbReference type="GO" id="GO:0005886">
    <property type="term" value="C:plasma membrane"/>
    <property type="evidence" value="ECO:0007669"/>
    <property type="project" value="UniProtKB-SubCell"/>
</dbReference>
<feature type="transmembrane region" description="Helical" evidence="9">
    <location>
        <begin position="97"/>
        <end position="115"/>
    </location>
</feature>
<dbReference type="InterPro" id="IPR001872">
    <property type="entry name" value="Peptidase_A8"/>
</dbReference>
<evidence type="ECO:0000256" key="4">
    <source>
        <dbReference type="ARBA" id="ARBA00022692"/>
    </source>
</evidence>